<name>A0A2P5C9X4_PARAD</name>
<sequence>MAFGAGFAKYKYLGEKKNGSPELRFNHGGHRHWVTEISWNKNEPWVMSSVSADETLQQVWKIAESVLCKDHNETILMPPLHAVIN</sequence>
<keyword evidence="2" id="KW-0677">Repeat</keyword>
<keyword evidence="4" id="KW-1185">Reference proteome</keyword>
<evidence type="ECO:0000256" key="1">
    <source>
        <dbReference type="ARBA" id="ARBA00022574"/>
    </source>
</evidence>
<dbReference type="STRING" id="3476.A0A2P5C9X4"/>
<dbReference type="PANTHER" id="PTHR22850">
    <property type="entry name" value="WD40 REPEAT FAMILY"/>
    <property type="match status" value="1"/>
</dbReference>
<dbReference type="InterPro" id="IPR050459">
    <property type="entry name" value="WD_repeat_RBAP46/RBAP48/MSI1"/>
</dbReference>
<organism evidence="3 4">
    <name type="scientific">Parasponia andersonii</name>
    <name type="common">Sponia andersonii</name>
    <dbReference type="NCBI Taxonomy" id="3476"/>
    <lineage>
        <taxon>Eukaryota</taxon>
        <taxon>Viridiplantae</taxon>
        <taxon>Streptophyta</taxon>
        <taxon>Embryophyta</taxon>
        <taxon>Tracheophyta</taxon>
        <taxon>Spermatophyta</taxon>
        <taxon>Magnoliopsida</taxon>
        <taxon>eudicotyledons</taxon>
        <taxon>Gunneridae</taxon>
        <taxon>Pentapetalae</taxon>
        <taxon>rosids</taxon>
        <taxon>fabids</taxon>
        <taxon>Rosales</taxon>
        <taxon>Cannabaceae</taxon>
        <taxon>Parasponia</taxon>
    </lineage>
</organism>
<dbReference type="Gene3D" id="2.130.10.10">
    <property type="entry name" value="YVTN repeat-like/Quinoprotein amine dehydrogenase"/>
    <property type="match status" value="1"/>
</dbReference>
<comment type="caution">
    <text evidence="3">The sequence shown here is derived from an EMBL/GenBank/DDBJ whole genome shotgun (WGS) entry which is preliminary data.</text>
</comment>
<evidence type="ECO:0000313" key="3">
    <source>
        <dbReference type="EMBL" id="PON57804.1"/>
    </source>
</evidence>
<reference evidence="4" key="1">
    <citation type="submission" date="2016-06" db="EMBL/GenBank/DDBJ databases">
        <title>Parallel loss of symbiosis genes in relatives of nitrogen-fixing non-legume Parasponia.</title>
        <authorList>
            <person name="Van Velzen R."/>
            <person name="Holmer R."/>
            <person name="Bu F."/>
            <person name="Rutten L."/>
            <person name="Van Zeijl A."/>
            <person name="Liu W."/>
            <person name="Santuari L."/>
            <person name="Cao Q."/>
            <person name="Sharma T."/>
            <person name="Shen D."/>
            <person name="Roswanjaya Y."/>
            <person name="Wardhani T."/>
            <person name="Kalhor M.S."/>
            <person name="Jansen J."/>
            <person name="Van den Hoogen J."/>
            <person name="Gungor B."/>
            <person name="Hartog M."/>
            <person name="Hontelez J."/>
            <person name="Verver J."/>
            <person name="Yang W.-C."/>
            <person name="Schijlen E."/>
            <person name="Repin R."/>
            <person name="Schilthuizen M."/>
            <person name="Schranz E."/>
            <person name="Heidstra R."/>
            <person name="Miyata K."/>
            <person name="Fedorova E."/>
            <person name="Kohlen W."/>
            <person name="Bisseling T."/>
            <person name="Smit S."/>
            <person name="Geurts R."/>
        </authorList>
    </citation>
    <scope>NUCLEOTIDE SEQUENCE [LARGE SCALE GENOMIC DNA]</scope>
    <source>
        <strain evidence="4">cv. WU1-14</strain>
    </source>
</reference>
<dbReference type="EMBL" id="JXTB01000156">
    <property type="protein sequence ID" value="PON57804.1"/>
    <property type="molecule type" value="Genomic_DNA"/>
</dbReference>
<gene>
    <name evidence="3" type="ORF">PanWU01x14_171660</name>
</gene>
<dbReference type="OrthoDB" id="1651911at2759"/>
<evidence type="ECO:0000256" key="2">
    <source>
        <dbReference type="ARBA" id="ARBA00022737"/>
    </source>
</evidence>
<evidence type="ECO:0000313" key="4">
    <source>
        <dbReference type="Proteomes" id="UP000237105"/>
    </source>
</evidence>
<dbReference type="InterPro" id="IPR015943">
    <property type="entry name" value="WD40/YVTN_repeat-like_dom_sf"/>
</dbReference>
<dbReference type="Proteomes" id="UP000237105">
    <property type="component" value="Unassembled WGS sequence"/>
</dbReference>
<proteinExistence type="predicted"/>
<keyword evidence="1" id="KW-0853">WD repeat</keyword>
<protein>
    <submittedName>
        <fullName evidence="3">WD40/YVTN repeat-like-containing domain containing protein</fullName>
    </submittedName>
</protein>
<accession>A0A2P5C9X4</accession>
<dbReference type="AlphaFoldDB" id="A0A2P5C9X4"/>